<reference evidence="1 3" key="1">
    <citation type="submission" date="2018-11" db="EMBL/GenBank/DDBJ databases">
        <title>Shewanella sp. M2.</title>
        <authorList>
            <person name="Hwang Y.J."/>
            <person name="Hwang C.Y."/>
        </authorList>
    </citation>
    <scope>NUCLEOTIDE SEQUENCE [LARGE SCALE GENOMIC DNA]</scope>
    <source>
        <strain evidence="1 3">M2</strain>
    </source>
</reference>
<reference evidence="2" key="3">
    <citation type="submission" date="2018-11" db="EMBL/GenBank/DDBJ databases">
        <authorList>
            <person name="Hwang Y.J."/>
            <person name="Hwang C.Y."/>
        </authorList>
    </citation>
    <scope>NUCLEOTIDE SEQUENCE</scope>
    <source>
        <strain evidence="2">R106</strain>
    </source>
</reference>
<organism evidence="2 4">
    <name type="scientific">Shewanella psychromarinicola</name>
    <dbReference type="NCBI Taxonomy" id="2487742"/>
    <lineage>
        <taxon>Bacteria</taxon>
        <taxon>Pseudomonadati</taxon>
        <taxon>Pseudomonadota</taxon>
        <taxon>Gammaproteobacteria</taxon>
        <taxon>Alteromonadales</taxon>
        <taxon>Shewanellaceae</taxon>
        <taxon>Shewanella</taxon>
    </lineage>
</organism>
<dbReference type="EMBL" id="RKKB01000002">
    <property type="protein sequence ID" value="RPA32987.1"/>
    <property type="molecule type" value="Genomic_DNA"/>
</dbReference>
<reference evidence="4" key="2">
    <citation type="submission" date="2018-11" db="EMBL/GenBank/DDBJ databases">
        <title>Shewanella sp. R106.</title>
        <authorList>
            <person name="Hwang Y.J."/>
            <person name="Hwang C.Y."/>
        </authorList>
    </citation>
    <scope>NUCLEOTIDE SEQUENCE [LARGE SCALE GENOMIC DNA]</scope>
    <source>
        <strain evidence="4">R106</strain>
    </source>
</reference>
<dbReference type="EMBL" id="CP034073">
    <property type="protein sequence ID" value="AZG35210.1"/>
    <property type="molecule type" value="Genomic_DNA"/>
</dbReference>
<dbReference type="SUPFAM" id="SSF52467">
    <property type="entry name" value="DHS-like NAD/FAD-binding domain"/>
    <property type="match status" value="1"/>
</dbReference>
<name>A0A3N4E7U6_9GAMM</name>
<proteinExistence type="predicted"/>
<dbReference type="Pfam" id="PF13289">
    <property type="entry name" value="SIR2_2"/>
    <property type="match status" value="1"/>
</dbReference>
<dbReference type="RefSeq" id="WP_124012271.1">
    <property type="nucleotide sequence ID" value="NZ_CP034073.1"/>
</dbReference>
<protein>
    <submittedName>
        <fullName evidence="2">Uncharacterized protein</fullName>
    </submittedName>
</protein>
<evidence type="ECO:0000313" key="3">
    <source>
        <dbReference type="Proteomes" id="UP000273778"/>
    </source>
</evidence>
<dbReference type="Proteomes" id="UP000278855">
    <property type="component" value="Unassembled WGS sequence"/>
</dbReference>
<dbReference type="Proteomes" id="UP000273778">
    <property type="component" value="Chromosome"/>
</dbReference>
<dbReference type="InterPro" id="IPR029035">
    <property type="entry name" value="DHS-like_NAD/FAD-binding_dom"/>
</dbReference>
<evidence type="ECO:0000313" key="2">
    <source>
        <dbReference type="EMBL" id="RPA32987.1"/>
    </source>
</evidence>
<sequence length="425" mass="48037">MSENMAQKQVVNDLITFKQGQDSLFSESDVLEDRLEKIRSKMSDLTNIKNLHFLLGAGASADAIPAMEPLIKEVEGRVNSLDTEASIAADECSFSHQSLKDGFQNIKRHSPKNLENILGTLYSKRSYLKGVGENDDINDYLINLIESQIYISINIDCNASGADKSFSLYKKLYQKLSLRNKDLARVNVFTTNNDLLSETALGFLNINYNNGFSSGLSRSFNPARFSYTFSRKIDSGMEKYEPLENMVYLYKLHGSISWVESDDNSFFNIKEIDVAPCQTPPKNNVLIYPTPLKQNKSLGSPYADLIREFQTKLLLQHGVLIVIGYSFSDEHINNAIYAALASNPSLSVVIFGNYSPSENLTKLTDRRIYQIYGEFEPTIKEEAKAIKIHYFDYIVNKLIPDLDKGRDSDLLEDFIRSLKLARGDK</sequence>
<dbReference type="AlphaFoldDB" id="A0A3N4E7U6"/>
<accession>A0A3N4E7U6</accession>
<dbReference type="OrthoDB" id="9812283at2"/>
<keyword evidence="3" id="KW-1185">Reference proteome</keyword>
<dbReference type="KEGG" id="spsr:EGC80_09940"/>
<gene>
    <name evidence="2" type="ORF">EGC77_06385</name>
    <name evidence="1" type="ORF">EGC80_09940</name>
</gene>
<evidence type="ECO:0000313" key="4">
    <source>
        <dbReference type="Proteomes" id="UP000278855"/>
    </source>
</evidence>
<evidence type="ECO:0000313" key="1">
    <source>
        <dbReference type="EMBL" id="AZG35210.1"/>
    </source>
</evidence>